<keyword evidence="2" id="KW-0519">Myristate</keyword>
<dbReference type="CDD" id="cd00051">
    <property type="entry name" value="EFh"/>
    <property type="match status" value="2"/>
</dbReference>
<dbReference type="OMA" id="TITKKEW"/>
<dbReference type="EMBL" id="GL349469">
    <property type="protein sequence ID" value="KNC51738.1"/>
    <property type="molecule type" value="Genomic_DNA"/>
</dbReference>
<name>A0A0L0DK49_THETB</name>
<dbReference type="GeneID" id="25566649"/>
<dbReference type="InterPro" id="IPR018247">
    <property type="entry name" value="EF_Hand_1_Ca_BS"/>
</dbReference>
<evidence type="ECO:0000256" key="1">
    <source>
        <dbReference type="ARBA" id="ARBA00006049"/>
    </source>
</evidence>
<dbReference type="FunFam" id="1.10.238.10:FF:000003">
    <property type="entry name" value="Calmodulin A"/>
    <property type="match status" value="1"/>
</dbReference>
<evidence type="ECO:0000256" key="5">
    <source>
        <dbReference type="ARBA" id="ARBA00022837"/>
    </source>
</evidence>
<protein>
    <submittedName>
        <fullName evidence="8">Calcium-binding protein NCS-1</fullName>
    </submittedName>
</protein>
<reference evidence="8 9" key="1">
    <citation type="submission" date="2010-05" db="EMBL/GenBank/DDBJ databases">
        <title>The Genome Sequence of Thecamonas trahens ATCC 50062.</title>
        <authorList>
            <consortium name="The Broad Institute Genome Sequencing Platform"/>
            <person name="Russ C."/>
            <person name="Cuomo C."/>
            <person name="Shea T."/>
            <person name="Young S.K."/>
            <person name="Zeng Q."/>
            <person name="Koehrsen M."/>
            <person name="Haas B."/>
            <person name="Borodovsky M."/>
            <person name="Guigo R."/>
            <person name="Alvarado L."/>
            <person name="Berlin A."/>
            <person name="Bochicchio J."/>
            <person name="Borenstein D."/>
            <person name="Chapman S."/>
            <person name="Chen Z."/>
            <person name="Freedman E."/>
            <person name="Gellesch M."/>
            <person name="Goldberg J."/>
            <person name="Griggs A."/>
            <person name="Gujja S."/>
            <person name="Heilman E."/>
            <person name="Heiman D."/>
            <person name="Hepburn T."/>
            <person name="Howarth C."/>
            <person name="Jen D."/>
            <person name="Larson L."/>
            <person name="Mehta T."/>
            <person name="Park D."/>
            <person name="Pearson M."/>
            <person name="Roberts A."/>
            <person name="Saif S."/>
            <person name="Shenoy N."/>
            <person name="Sisk P."/>
            <person name="Stolte C."/>
            <person name="Sykes S."/>
            <person name="Thomson T."/>
            <person name="Walk T."/>
            <person name="White J."/>
            <person name="Yandava C."/>
            <person name="Burger G."/>
            <person name="Gray M.W."/>
            <person name="Holland P.W.H."/>
            <person name="King N."/>
            <person name="Lang F.B.F."/>
            <person name="Roger A.J."/>
            <person name="Ruiz-Trillo I."/>
            <person name="Lander E."/>
            <person name="Nusbaum C."/>
        </authorList>
    </citation>
    <scope>NUCLEOTIDE SEQUENCE [LARGE SCALE GENOMIC DNA]</scope>
    <source>
        <strain evidence="8 9">ATCC 50062</strain>
    </source>
</reference>
<dbReference type="InterPro" id="IPR011992">
    <property type="entry name" value="EF-hand-dom_pair"/>
</dbReference>
<accession>A0A0L0DK49</accession>
<keyword evidence="5" id="KW-0106">Calcium</keyword>
<evidence type="ECO:0000313" key="9">
    <source>
        <dbReference type="Proteomes" id="UP000054408"/>
    </source>
</evidence>
<evidence type="ECO:0000313" key="8">
    <source>
        <dbReference type="EMBL" id="KNC51738.1"/>
    </source>
</evidence>
<dbReference type="Proteomes" id="UP000054408">
    <property type="component" value="Unassembled WGS sequence"/>
</dbReference>
<dbReference type="Gene3D" id="1.10.238.10">
    <property type="entry name" value="EF-hand"/>
    <property type="match status" value="1"/>
</dbReference>
<dbReference type="InterPro" id="IPR028846">
    <property type="entry name" value="Recoverin"/>
</dbReference>
<keyword evidence="6" id="KW-0449">Lipoprotein</keyword>
<feature type="domain" description="EF-hand" evidence="7">
    <location>
        <begin position="25"/>
        <end position="60"/>
    </location>
</feature>
<dbReference type="SMART" id="SM00054">
    <property type="entry name" value="EFh"/>
    <property type="match status" value="3"/>
</dbReference>
<feature type="domain" description="EF-hand" evidence="7">
    <location>
        <begin position="62"/>
        <end position="97"/>
    </location>
</feature>
<dbReference type="PROSITE" id="PS50222">
    <property type="entry name" value="EF_HAND_2"/>
    <property type="match status" value="3"/>
</dbReference>
<keyword evidence="4" id="KW-0677">Repeat</keyword>
<keyword evidence="9" id="KW-1185">Reference proteome</keyword>
<organism evidence="8 9">
    <name type="scientific">Thecamonas trahens ATCC 50062</name>
    <dbReference type="NCBI Taxonomy" id="461836"/>
    <lineage>
        <taxon>Eukaryota</taxon>
        <taxon>Apusozoa</taxon>
        <taxon>Apusomonadida</taxon>
        <taxon>Apusomonadidae</taxon>
        <taxon>Thecamonas</taxon>
    </lineage>
</organism>
<feature type="domain" description="EF-hand" evidence="7">
    <location>
        <begin position="98"/>
        <end position="133"/>
    </location>
</feature>
<dbReference type="InterPro" id="IPR002048">
    <property type="entry name" value="EF_hand_dom"/>
</dbReference>
<dbReference type="eggNOG" id="KOG0044">
    <property type="taxonomic scope" value="Eukaryota"/>
</dbReference>
<comment type="similarity">
    <text evidence="1">Belongs to the recoverin family.</text>
</comment>
<dbReference type="STRING" id="461836.A0A0L0DK49"/>
<dbReference type="RefSeq" id="XP_013755866.1">
    <property type="nucleotide sequence ID" value="XM_013900412.1"/>
</dbReference>
<evidence type="ECO:0000259" key="7">
    <source>
        <dbReference type="PROSITE" id="PS50222"/>
    </source>
</evidence>
<sequence length="187" mass="20623">MGNQNSGLSKDEVTTLEEKTHFTKDEIKSMHKAFKEQDTDGDLQLDSTEFASFMKKQLGEDTSDETLGLMFRSFDHDESGGISFNELLLALSMLSVMPAEDKLEYLFEIYDADSSGHLSDSELRAVIEQMLLVAQTLGRETEAAASFVDGIVAKLDHDQDGSITKEEWVSKGLSTPSLLVLLNAGAY</sequence>
<dbReference type="AlphaFoldDB" id="A0A0L0DK49"/>
<keyword evidence="3" id="KW-0479">Metal-binding</keyword>
<proteinExistence type="inferred from homology"/>
<gene>
    <name evidence="8" type="ORF">AMSG_07807</name>
</gene>
<dbReference type="PANTHER" id="PTHR23055">
    <property type="entry name" value="CALCIUM BINDING PROTEINS"/>
    <property type="match status" value="1"/>
</dbReference>
<dbReference type="OrthoDB" id="191686at2759"/>
<dbReference type="PRINTS" id="PR00450">
    <property type="entry name" value="RECOVERIN"/>
</dbReference>
<evidence type="ECO:0000256" key="4">
    <source>
        <dbReference type="ARBA" id="ARBA00022737"/>
    </source>
</evidence>
<dbReference type="SUPFAM" id="SSF47473">
    <property type="entry name" value="EF-hand"/>
    <property type="match status" value="1"/>
</dbReference>
<dbReference type="PROSITE" id="PS00018">
    <property type="entry name" value="EF_HAND_1"/>
    <property type="match status" value="2"/>
</dbReference>
<evidence type="ECO:0000256" key="2">
    <source>
        <dbReference type="ARBA" id="ARBA00022707"/>
    </source>
</evidence>
<dbReference type="PANTHER" id="PTHR23055:SF178">
    <property type="entry name" value="NEUROCALCIN HOMOLOG"/>
    <property type="match status" value="1"/>
</dbReference>
<dbReference type="Pfam" id="PF13499">
    <property type="entry name" value="EF-hand_7"/>
    <property type="match status" value="2"/>
</dbReference>
<evidence type="ECO:0000256" key="6">
    <source>
        <dbReference type="ARBA" id="ARBA00023288"/>
    </source>
</evidence>
<evidence type="ECO:0000256" key="3">
    <source>
        <dbReference type="ARBA" id="ARBA00022723"/>
    </source>
</evidence>
<dbReference type="GO" id="GO:0005509">
    <property type="term" value="F:calcium ion binding"/>
    <property type="evidence" value="ECO:0007669"/>
    <property type="project" value="InterPro"/>
</dbReference>